<dbReference type="InterPro" id="IPR025158">
    <property type="entry name" value="Mg_chelat-rel_C"/>
</dbReference>
<proteinExistence type="inferred from homology"/>
<comment type="caution">
    <text evidence="5">The sequence shown here is derived from an EMBL/GenBank/DDBJ whole genome shotgun (WGS) entry which is preliminary data.</text>
</comment>
<dbReference type="InterPro" id="IPR000523">
    <property type="entry name" value="Mg_chelatse_chII-like_cat_dom"/>
</dbReference>
<dbReference type="Pfam" id="PF13541">
    <property type="entry name" value="ChlI"/>
    <property type="match status" value="1"/>
</dbReference>
<dbReference type="PRINTS" id="PR01657">
    <property type="entry name" value="MCMFAMILY"/>
</dbReference>
<evidence type="ECO:0000256" key="1">
    <source>
        <dbReference type="ARBA" id="ARBA00006354"/>
    </source>
</evidence>
<dbReference type="AlphaFoldDB" id="A0AAW5K199"/>
<dbReference type="InterPro" id="IPR014721">
    <property type="entry name" value="Ribsml_uS5_D2-typ_fold_subgr"/>
</dbReference>
<comment type="similarity">
    <text evidence="1">Belongs to the Mg-chelatase subunits D/I family. ComM subfamily.</text>
</comment>
<dbReference type="Proteomes" id="UP001205919">
    <property type="component" value="Unassembled WGS sequence"/>
</dbReference>
<keyword evidence="3" id="KW-0067">ATP-binding</keyword>
<dbReference type="RefSeq" id="WP_256181123.1">
    <property type="nucleotide sequence ID" value="NZ_DBEWVB010000127.1"/>
</dbReference>
<feature type="domain" description="MCM C-terminal AAA(+) ATPase" evidence="4">
    <location>
        <begin position="280"/>
        <end position="378"/>
    </location>
</feature>
<evidence type="ECO:0000256" key="3">
    <source>
        <dbReference type="ARBA" id="ARBA00022840"/>
    </source>
</evidence>
<dbReference type="Gene3D" id="3.40.50.300">
    <property type="entry name" value="P-loop containing nucleotide triphosphate hydrolases"/>
    <property type="match status" value="1"/>
</dbReference>
<accession>A0AAW5K199</accession>
<keyword evidence="2" id="KW-0547">Nucleotide-binding</keyword>
<dbReference type="PROSITE" id="PS50051">
    <property type="entry name" value="MCM_2"/>
    <property type="match status" value="1"/>
</dbReference>
<dbReference type="GO" id="GO:0005524">
    <property type="term" value="F:ATP binding"/>
    <property type="evidence" value="ECO:0007669"/>
    <property type="project" value="UniProtKB-KW"/>
</dbReference>
<gene>
    <name evidence="5" type="ORF">NE630_00515</name>
</gene>
<dbReference type="CDD" id="cd00009">
    <property type="entry name" value="AAA"/>
    <property type="match status" value="1"/>
</dbReference>
<evidence type="ECO:0000259" key="4">
    <source>
        <dbReference type="PROSITE" id="PS50051"/>
    </source>
</evidence>
<organism evidence="5 6">
    <name type="scientific">Cloacibacillus evryensis</name>
    <dbReference type="NCBI Taxonomy" id="508460"/>
    <lineage>
        <taxon>Bacteria</taxon>
        <taxon>Thermotogati</taxon>
        <taxon>Synergistota</taxon>
        <taxon>Synergistia</taxon>
        <taxon>Synergistales</taxon>
        <taxon>Synergistaceae</taxon>
        <taxon>Cloacibacillus</taxon>
    </lineage>
</organism>
<dbReference type="InterPro" id="IPR004482">
    <property type="entry name" value="Mg_chelat-rel"/>
</dbReference>
<dbReference type="Gene3D" id="3.30.230.10">
    <property type="match status" value="1"/>
</dbReference>
<dbReference type="GO" id="GO:0003677">
    <property type="term" value="F:DNA binding"/>
    <property type="evidence" value="ECO:0007669"/>
    <property type="project" value="InterPro"/>
</dbReference>
<dbReference type="InterPro" id="IPR003593">
    <property type="entry name" value="AAA+_ATPase"/>
</dbReference>
<evidence type="ECO:0000313" key="5">
    <source>
        <dbReference type="EMBL" id="MCQ4812899.1"/>
    </source>
</evidence>
<keyword evidence="6" id="KW-1185">Reference proteome</keyword>
<name>A0AAW5K199_9BACT</name>
<dbReference type="PANTHER" id="PTHR32039">
    <property type="entry name" value="MAGNESIUM-CHELATASE SUBUNIT CHLI"/>
    <property type="match status" value="1"/>
</dbReference>
<dbReference type="EMBL" id="JANFYT010000001">
    <property type="protein sequence ID" value="MCQ4812899.1"/>
    <property type="molecule type" value="Genomic_DNA"/>
</dbReference>
<dbReference type="Pfam" id="PF13335">
    <property type="entry name" value="Mg_chelatase_C"/>
    <property type="match status" value="1"/>
</dbReference>
<dbReference type="NCBIfam" id="TIGR00368">
    <property type="entry name" value="YifB family Mg chelatase-like AAA ATPase"/>
    <property type="match status" value="1"/>
</dbReference>
<dbReference type="InterPro" id="IPR001208">
    <property type="entry name" value="MCM_dom"/>
</dbReference>
<dbReference type="Pfam" id="PF01078">
    <property type="entry name" value="Mg_chelatase"/>
    <property type="match status" value="1"/>
</dbReference>
<dbReference type="InterPro" id="IPR045006">
    <property type="entry name" value="CHLI-like"/>
</dbReference>
<dbReference type="SUPFAM" id="SSF54211">
    <property type="entry name" value="Ribosomal protein S5 domain 2-like"/>
    <property type="match status" value="1"/>
</dbReference>
<evidence type="ECO:0000313" key="6">
    <source>
        <dbReference type="Proteomes" id="UP001205919"/>
    </source>
</evidence>
<dbReference type="InterPro" id="IPR027417">
    <property type="entry name" value="P-loop_NTPase"/>
</dbReference>
<reference evidence="5 6" key="1">
    <citation type="submission" date="2022-06" db="EMBL/GenBank/DDBJ databases">
        <title>Isolation of gut microbiota from human fecal samples.</title>
        <authorList>
            <person name="Pamer E.G."/>
            <person name="Barat B."/>
            <person name="Waligurski E."/>
            <person name="Medina S."/>
            <person name="Paddock L."/>
            <person name="Mostad J."/>
        </authorList>
    </citation>
    <scope>NUCLEOTIDE SEQUENCE [LARGE SCALE GENOMIC DNA]</scope>
    <source>
        <strain evidence="5 6">DFI.9.90</strain>
    </source>
</reference>
<evidence type="ECO:0000256" key="2">
    <source>
        <dbReference type="ARBA" id="ARBA00022741"/>
    </source>
</evidence>
<dbReference type="SUPFAM" id="SSF52540">
    <property type="entry name" value="P-loop containing nucleoside triphosphate hydrolases"/>
    <property type="match status" value="1"/>
</dbReference>
<sequence>MNNVSGLTLRGVKGVSVEVEVEITGGLFSISVVGLADTAVKEARERVRAALRAAGVNIRGRVSINLAPADVPKEGALLDLPIAVAMASASGYISVPAPSLFIGELALDGRLRGVRGAVPAAFFAKENNIELFIPADNAAEVSLVEGVRAYAVEDLRELFAHLRGERRLEPIAARKIEDVPAPADPDFADIKGQAAAKRALEIAAAGHHNVLFVGSPGSGKTLLARALKGILPPLTDAEMMEVVLLRSTAGLGFELSRERPFRSVHHTASAVSICGGGSALRPGEISLASRGVLFLDEFPEFQRDVIEALRQPLEDGSITVSRAAGSVVYPAKVLVVAACNPCPCGFAGDEEKQCVCTPASLERYRRKLSGPILDRIDLHVAVPRLTPEELVSLGGDCGERSERVRARVSAARKIQAERWSRFGFQCNSEIPEKFLRRNASMRPEVRSFILEALKGVKLSGRGLSRVLRVARTIADLEGAVQIEVKHVAEAVSYREGEATAWMTA</sequence>
<dbReference type="PANTHER" id="PTHR32039:SF7">
    <property type="entry name" value="COMPETENCE PROTEIN COMM"/>
    <property type="match status" value="1"/>
</dbReference>
<dbReference type="SMART" id="SM00382">
    <property type="entry name" value="AAA"/>
    <property type="match status" value="1"/>
</dbReference>
<dbReference type="InterPro" id="IPR020568">
    <property type="entry name" value="Ribosomal_Su5_D2-typ_SF"/>
</dbReference>
<protein>
    <submittedName>
        <fullName evidence="5">YifB family Mg chelatase-like AAA ATPase</fullName>
    </submittedName>
</protein>